<reference evidence="4 5" key="1">
    <citation type="submission" date="2019-05" db="EMBL/GenBank/DDBJ databases">
        <title>Nakamurella sp. N5BH11, whole genome shotgun sequence.</title>
        <authorList>
            <person name="Tuo L."/>
        </authorList>
    </citation>
    <scope>NUCLEOTIDE SEQUENCE [LARGE SCALE GENOMIC DNA]</scope>
    <source>
        <strain evidence="4 5">N5BH11</strain>
    </source>
</reference>
<comment type="caution">
    <text evidence="4">The sequence shown here is derived from an EMBL/GenBank/DDBJ whole genome shotgun (WGS) entry which is preliminary data.</text>
</comment>
<evidence type="ECO:0000313" key="4">
    <source>
        <dbReference type="EMBL" id="TKV56858.1"/>
    </source>
</evidence>
<feature type="compositionally biased region" description="Low complexity" evidence="1">
    <location>
        <begin position="271"/>
        <end position="283"/>
    </location>
</feature>
<evidence type="ECO:0000313" key="5">
    <source>
        <dbReference type="Proteomes" id="UP000306985"/>
    </source>
</evidence>
<name>A0A4U6QAB9_9ACTN</name>
<dbReference type="AlphaFoldDB" id="A0A4U6QAB9"/>
<dbReference type="Gene3D" id="3.90.50.10">
    <property type="entry name" value="Photosynthetic Reaction Center, subunit H, domain 2"/>
    <property type="match status" value="1"/>
</dbReference>
<dbReference type="OrthoDB" id="3712018at2"/>
<feature type="domain" description="PRC-barrel" evidence="2">
    <location>
        <begin position="15"/>
        <end position="75"/>
    </location>
</feature>
<proteinExistence type="predicted"/>
<dbReference type="GO" id="GO:0030077">
    <property type="term" value="C:plasma membrane light-harvesting complex"/>
    <property type="evidence" value="ECO:0007669"/>
    <property type="project" value="InterPro"/>
</dbReference>
<evidence type="ECO:0000259" key="3">
    <source>
        <dbReference type="Pfam" id="PF09557"/>
    </source>
</evidence>
<sequence length="311" mass="32266">MISSNSAGLLMDSGEIVGTDGSSIGKVGQVYLDNETGALTWVTVKTGWFGSNESFVPLDDATLDGSTVTVPYDKAKVKDAPHHAVDAELSPDEEQDLYAYYGLAASGGAADAQYGTASTGDLVTEAAVADTAASDSAVSDTAVSDTAVAPVANGSGDGYITRSEEQLRVGTRQVETGRARLKKFVVTEQQTVTVPVSHDEVTLVREPIAEGAVTDAVIGDDVIEVVLTEDQVVVDKQAVAVEKIKLDTETVTEQQQVTEAVRKEQVELDTDGVTAAGTTGVRSDAADHSDAASSLTDKAKGLADKAKNAVK</sequence>
<dbReference type="EMBL" id="SZZH01000006">
    <property type="protein sequence ID" value="TKV56858.1"/>
    <property type="molecule type" value="Genomic_DNA"/>
</dbReference>
<dbReference type="GO" id="GO:0019684">
    <property type="term" value="P:photosynthesis, light reaction"/>
    <property type="evidence" value="ECO:0007669"/>
    <property type="project" value="InterPro"/>
</dbReference>
<dbReference type="PANTHER" id="PTHR38463:SF1">
    <property type="entry name" value="STRESS RESPONSE PROTEIN YSNF"/>
    <property type="match status" value="1"/>
</dbReference>
<dbReference type="Proteomes" id="UP000306985">
    <property type="component" value="Unassembled WGS sequence"/>
</dbReference>
<keyword evidence="5" id="KW-1185">Reference proteome</keyword>
<protein>
    <submittedName>
        <fullName evidence="4">DUF2382 domain-containing protein</fullName>
    </submittedName>
</protein>
<organism evidence="4 5">
    <name type="scientific">Nakamurella flava</name>
    <dbReference type="NCBI Taxonomy" id="2576308"/>
    <lineage>
        <taxon>Bacteria</taxon>
        <taxon>Bacillati</taxon>
        <taxon>Actinomycetota</taxon>
        <taxon>Actinomycetes</taxon>
        <taxon>Nakamurellales</taxon>
        <taxon>Nakamurellaceae</taxon>
        <taxon>Nakamurella</taxon>
    </lineage>
</organism>
<dbReference type="PANTHER" id="PTHR38463">
    <property type="entry name" value="STRESS RESPONSE PROTEIN YSNF"/>
    <property type="match status" value="1"/>
</dbReference>
<feature type="region of interest" description="Disordered" evidence="1">
    <location>
        <begin position="268"/>
        <end position="311"/>
    </location>
</feature>
<gene>
    <name evidence="4" type="ORF">FDO65_18625</name>
</gene>
<dbReference type="Pfam" id="PF05239">
    <property type="entry name" value="PRC"/>
    <property type="match status" value="1"/>
</dbReference>
<feature type="domain" description="DUF2382" evidence="3">
    <location>
        <begin position="160"/>
        <end position="267"/>
    </location>
</feature>
<accession>A0A4U6QAB9</accession>
<evidence type="ECO:0000259" key="2">
    <source>
        <dbReference type="Pfam" id="PF05239"/>
    </source>
</evidence>
<dbReference type="InterPro" id="IPR019060">
    <property type="entry name" value="DUF2382"/>
</dbReference>
<feature type="compositionally biased region" description="Basic and acidic residues" evidence="1">
    <location>
        <begin position="297"/>
        <end position="311"/>
    </location>
</feature>
<dbReference type="InterPro" id="IPR052967">
    <property type="entry name" value="Stress_Response_Assoc"/>
</dbReference>
<dbReference type="NCBIfam" id="TIGR02271">
    <property type="entry name" value="YsnF/AvaK domain"/>
    <property type="match status" value="1"/>
</dbReference>
<dbReference type="Pfam" id="PF09557">
    <property type="entry name" value="DUF2382"/>
    <property type="match status" value="1"/>
</dbReference>
<dbReference type="InterPro" id="IPR011033">
    <property type="entry name" value="PRC_barrel-like_sf"/>
</dbReference>
<dbReference type="InterPro" id="IPR027275">
    <property type="entry name" value="PRC-brl_dom"/>
</dbReference>
<dbReference type="InterPro" id="IPR014747">
    <property type="entry name" value="Bac_photo_RC_H_C"/>
</dbReference>
<evidence type="ECO:0000256" key="1">
    <source>
        <dbReference type="SAM" id="MobiDB-lite"/>
    </source>
</evidence>
<dbReference type="SUPFAM" id="SSF50346">
    <property type="entry name" value="PRC-barrel domain"/>
    <property type="match status" value="1"/>
</dbReference>
<dbReference type="RefSeq" id="WP_137451245.1">
    <property type="nucleotide sequence ID" value="NZ_SZZH01000006.1"/>
</dbReference>